<dbReference type="GeneID" id="779494"/>
<feature type="coiled-coil region" evidence="6">
    <location>
        <begin position="208"/>
        <end position="245"/>
    </location>
</feature>
<dbReference type="GO" id="GO:0005737">
    <property type="term" value="C:cytoplasm"/>
    <property type="evidence" value="ECO:0000318"/>
    <property type="project" value="GO_Central"/>
</dbReference>
<proteinExistence type="predicted"/>
<evidence type="ECO:0000256" key="1">
    <source>
        <dbReference type="ARBA" id="ARBA00022553"/>
    </source>
</evidence>
<dbReference type="PROSITE" id="PS50088">
    <property type="entry name" value="ANK_REPEAT"/>
    <property type="match status" value="3"/>
</dbReference>
<keyword evidence="1" id="KW-0597">Phosphoprotein</keyword>
<feature type="repeat" description="ANK" evidence="5">
    <location>
        <begin position="820"/>
        <end position="852"/>
    </location>
</feature>
<feature type="compositionally biased region" description="Low complexity" evidence="7">
    <location>
        <begin position="604"/>
        <end position="616"/>
    </location>
</feature>
<dbReference type="Gene3D" id="1.25.40.20">
    <property type="entry name" value="Ankyrin repeat-containing domain"/>
    <property type="match status" value="1"/>
</dbReference>
<dbReference type="GO" id="GO:0030837">
    <property type="term" value="P:negative regulation of actin filament polymerization"/>
    <property type="evidence" value="ECO:0000318"/>
    <property type="project" value="GO_Central"/>
</dbReference>
<dbReference type="CTD" id="163782"/>
<gene>
    <name evidence="9 10 11" type="primary">kank4</name>
</gene>
<evidence type="ECO:0000313" key="9">
    <source>
        <dbReference type="RefSeq" id="XP_012816999.2"/>
    </source>
</evidence>
<evidence type="ECO:0000256" key="6">
    <source>
        <dbReference type="SAM" id="Coils"/>
    </source>
</evidence>
<keyword evidence="2" id="KW-0677">Repeat</keyword>
<dbReference type="KEGG" id="xtr:779494"/>
<dbReference type="SUPFAM" id="SSF48403">
    <property type="entry name" value="Ankyrin repeat"/>
    <property type="match status" value="1"/>
</dbReference>
<organism evidence="8 9">
    <name type="scientific">Xenopus tropicalis</name>
    <name type="common">Western clawed frog</name>
    <name type="synonym">Silurana tropicalis</name>
    <dbReference type="NCBI Taxonomy" id="8364"/>
    <lineage>
        <taxon>Eukaryota</taxon>
        <taxon>Metazoa</taxon>
        <taxon>Chordata</taxon>
        <taxon>Craniata</taxon>
        <taxon>Vertebrata</taxon>
        <taxon>Euteleostomi</taxon>
        <taxon>Amphibia</taxon>
        <taxon>Batrachia</taxon>
        <taxon>Anura</taxon>
        <taxon>Pipoidea</taxon>
        <taxon>Pipidae</taxon>
        <taxon>Xenopodinae</taxon>
        <taxon>Xenopus</taxon>
        <taxon>Silurana</taxon>
    </lineage>
</organism>
<dbReference type="OMA" id="QSCQGDE"/>
<dbReference type="InterPro" id="IPR047184">
    <property type="entry name" value="KANK1-4"/>
</dbReference>
<dbReference type="SMART" id="SM00248">
    <property type="entry name" value="ANK"/>
    <property type="match status" value="4"/>
</dbReference>
<dbReference type="RefSeq" id="XP_031756755.1">
    <property type="nucleotide sequence ID" value="XM_031900895.1"/>
</dbReference>
<dbReference type="RefSeq" id="XP_012816999.2">
    <property type="nucleotide sequence ID" value="XM_012961545.3"/>
</dbReference>
<evidence type="ECO:0000256" key="3">
    <source>
        <dbReference type="ARBA" id="ARBA00023043"/>
    </source>
</evidence>
<dbReference type="PROSITE" id="PS50297">
    <property type="entry name" value="ANK_REP_REGION"/>
    <property type="match status" value="3"/>
</dbReference>
<feature type="region of interest" description="Disordered" evidence="7">
    <location>
        <begin position="65"/>
        <end position="101"/>
    </location>
</feature>
<protein>
    <submittedName>
        <fullName evidence="9 10">KN motif and ankyrin repeat domain-containing protein 4 isoform X1</fullName>
    </submittedName>
</protein>
<keyword evidence="3 5" id="KW-0040">ANK repeat</keyword>
<dbReference type="PANTHER" id="PTHR24168:SF24">
    <property type="entry name" value="KN MOTIF AND ANKYRIN REPEAT DOMAIN-CONTAINING PROTEIN 4"/>
    <property type="match status" value="1"/>
</dbReference>
<feature type="repeat" description="ANK" evidence="5">
    <location>
        <begin position="748"/>
        <end position="773"/>
    </location>
</feature>
<dbReference type="Pfam" id="PF12075">
    <property type="entry name" value="KN_motif"/>
    <property type="match status" value="1"/>
</dbReference>
<sequence length="928" mass="103139">MERTNGEDILSKTEKKEKRMSYSVETPYGFHLDLDFLKYVHDIEKGNTIKRIHIHRRAKQSKFSTLPRNFSVPDNGSQSYISSSSRTWSPTSFKSDAQGNIAPASDSSLRLRYIHDLNYRKKENVCDTQKHIGDIVSEDINRCADRPQFVRASSMPAALPQSTGHYEQNKYLKFPQSVNSYSESTTQCLEGSHHKGSEDQTAVALKRIKDLEEQLQTVTEHKKTISELEGENSKLNAQLKSISELLTSNRMENENVDLNISESEAQPEAITGNGGNDGDLGCTSVSHSIFLAIKQQITEFIEHFDDSTRDCHNLREILERQKEEMNAKDLHIIELKNTIDTLEEMIRTRQKDDVEYKDIAVNTEQPPKDEQKGNSFSDNISFVTQSVESDNMTTNLKQTSFERNELCLLIDSDHPAVIAGPEAQSHITSNIDTEQRLDNSDMNITEAMPSCITVETEHLDAHISQSHNLNNPESVVCITEDQTPTDASVGQYVKRIQDLLQEQWTCLEHGYPDLANAIRQPASKLSSIQGQLVNSLNLLSSAYSAQAAPAKGHSKMKNQHRAEAVPRSSLKSIMKKKNINSRMGSSEVQAKKNLQFVGVNGGYETTSSEDSSSSEEFCGTGKNDVSDSGEAQASSADKIETVLMPVSEEKEIAQEDPEPMVPSQQVTQRCTVSDAFRSECQKLSKHLAGLQGTTDNQLRQTLYTVCQEWFRVSSQKTSSSDLVTVYLEELRSICPQLLQMVVNMSDENGNTALHYSVSHSNFSIVKLLLKTGVCEVDYQNKAGYTPVMLTVLASTETDEDMEVVLTLLTEGNVNLCATQGRQTSLMLAVSHGRLDMVTVLLNCGADVNLQDEDGETALMMACRLGNMDLVKLLLAQPGCDTELSDKVGNTALSIVLNSAHSEIAEFLQAHTEHRRSRSAAEMEKGAPL</sequence>
<dbReference type="GO" id="GO:0005856">
    <property type="term" value="C:cytoskeleton"/>
    <property type="evidence" value="ECO:0000318"/>
    <property type="project" value="GO_Central"/>
</dbReference>
<dbReference type="PANTHER" id="PTHR24168">
    <property type="entry name" value="KN MOTIF AND ANKYRIN REPEAT DOMAIN-CONTAINING"/>
    <property type="match status" value="1"/>
</dbReference>
<evidence type="ECO:0000313" key="11">
    <source>
        <dbReference type="Xenbase" id="XB-GENE-980242"/>
    </source>
</evidence>
<evidence type="ECO:0000256" key="7">
    <source>
        <dbReference type="SAM" id="MobiDB-lite"/>
    </source>
</evidence>
<dbReference type="AGR" id="Xenbase:XB-GENE-980242"/>
<keyword evidence="4 6" id="KW-0175">Coiled coil</keyword>
<keyword evidence="8" id="KW-1185">Reference proteome</keyword>
<name>A0A8J0SM46_XENTR</name>
<dbReference type="InterPro" id="IPR036770">
    <property type="entry name" value="Ankyrin_rpt-contain_sf"/>
</dbReference>
<evidence type="ECO:0000256" key="5">
    <source>
        <dbReference type="PROSITE-ProRule" id="PRU00023"/>
    </source>
</evidence>
<evidence type="ECO:0000256" key="4">
    <source>
        <dbReference type="ARBA" id="ARBA00023054"/>
    </source>
</evidence>
<feature type="coiled-coil region" evidence="6">
    <location>
        <begin position="304"/>
        <end position="352"/>
    </location>
</feature>
<evidence type="ECO:0000256" key="2">
    <source>
        <dbReference type="ARBA" id="ARBA00022737"/>
    </source>
</evidence>
<dbReference type="OrthoDB" id="5406014at2759"/>
<dbReference type="AlphaFoldDB" id="A0A8J0SM46"/>
<reference evidence="9 10" key="1">
    <citation type="submission" date="2025-04" db="UniProtKB">
        <authorList>
            <consortium name="RefSeq"/>
        </authorList>
    </citation>
    <scope>IDENTIFICATION</scope>
    <source>
        <strain evidence="9 10">Nigerian</strain>
        <tissue evidence="9 10">Liver and blood</tissue>
    </source>
</reference>
<evidence type="ECO:0000313" key="8">
    <source>
        <dbReference type="Proteomes" id="UP000008143"/>
    </source>
</evidence>
<dbReference type="InterPro" id="IPR002110">
    <property type="entry name" value="Ankyrin_rpt"/>
</dbReference>
<accession>A0A8J0SM46</accession>
<dbReference type="Xenbase" id="XB-GENE-980242">
    <property type="gene designation" value="kank4"/>
</dbReference>
<feature type="region of interest" description="Disordered" evidence="7">
    <location>
        <begin position="603"/>
        <end position="637"/>
    </location>
</feature>
<dbReference type="FunFam" id="1.25.40.20:FF:000017">
    <property type="entry name" value="KN motif and ankyrin repeat domain-containing protein 1"/>
    <property type="match status" value="1"/>
</dbReference>
<dbReference type="InterPro" id="IPR021939">
    <property type="entry name" value="KN_motif"/>
</dbReference>
<feature type="repeat" description="ANK" evidence="5">
    <location>
        <begin position="853"/>
        <end position="886"/>
    </location>
</feature>
<dbReference type="Pfam" id="PF12796">
    <property type="entry name" value="Ank_2"/>
    <property type="match status" value="2"/>
</dbReference>
<dbReference type="Proteomes" id="UP000008143">
    <property type="component" value="Chromosome 4"/>
</dbReference>
<feature type="compositionally biased region" description="Low complexity" evidence="7">
    <location>
        <begin position="74"/>
        <end position="95"/>
    </location>
</feature>
<evidence type="ECO:0000313" key="10">
    <source>
        <dbReference type="RefSeq" id="XP_031756755.1"/>
    </source>
</evidence>